<dbReference type="GO" id="GO:0005634">
    <property type="term" value="C:nucleus"/>
    <property type="evidence" value="ECO:0007669"/>
    <property type="project" value="UniProtKB-SubCell"/>
</dbReference>
<accession>A0AAV7HAH3</accession>
<dbReference type="SUPFAM" id="SSF47459">
    <property type="entry name" value="HLH, helix-loop-helix DNA-binding domain"/>
    <property type="match status" value="1"/>
</dbReference>
<dbReference type="PANTHER" id="PTHR11514:SF139">
    <property type="entry name" value="TRANSCRIPTION FACTOR"/>
    <property type="match status" value="1"/>
</dbReference>
<gene>
    <name evidence="9" type="ORF">IEQ34_007294</name>
</gene>
<dbReference type="PROSITE" id="PS50888">
    <property type="entry name" value="BHLH"/>
    <property type="match status" value="1"/>
</dbReference>
<evidence type="ECO:0000313" key="10">
    <source>
        <dbReference type="Proteomes" id="UP000775213"/>
    </source>
</evidence>
<dbReference type="Proteomes" id="UP000775213">
    <property type="component" value="Unassembled WGS sequence"/>
</dbReference>
<dbReference type="Gene3D" id="4.10.280.10">
    <property type="entry name" value="Helix-loop-helix DNA-binding domain"/>
    <property type="match status" value="1"/>
</dbReference>
<dbReference type="GO" id="GO:0000976">
    <property type="term" value="F:transcription cis-regulatory region binding"/>
    <property type="evidence" value="ECO:0007669"/>
    <property type="project" value="TreeGrafter"/>
</dbReference>
<evidence type="ECO:0000256" key="7">
    <source>
        <dbReference type="SAM" id="MobiDB-lite"/>
    </source>
</evidence>
<dbReference type="Pfam" id="PF00010">
    <property type="entry name" value="HLH"/>
    <property type="match status" value="1"/>
</dbReference>
<evidence type="ECO:0000256" key="1">
    <source>
        <dbReference type="ARBA" id="ARBA00004123"/>
    </source>
</evidence>
<evidence type="ECO:0000256" key="2">
    <source>
        <dbReference type="ARBA" id="ARBA00005510"/>
    </source>
</evidence>
<reference evidence="9 10" key="1">
    <citation type="journal article" date="2021" name="Hortic Res">
        <title>Chromosome-scale assembly of the Dendrobium chrysotoxum genome enhances the understanding of orchid evolution.</title>
        <authorList>
            <person name="Zhang Y."/>
            <person name="Zhang G.Q."/>
            <person name="Zhang D."/>
            <person name="Liu X.D."/>
            <person name="Xu X.Y."/>
            <person name="Sun W.H."/>
            <person name="Yu X."/>
            <person name="Zhu X."/>
            <person name="Wang Z.W."/>
            <person name="Zhao X."/>
            <person name="Zhong W.Y."/>
            <person name="Chen H."/>
            <person name="Yin W.L."/>
            <person name="Huang T."/>
            <person name="Niu S.C."/>
            <person name="Liu Z.J."/>
        </authorList>
    </citation>
    <scope>NUCLEOTIDE SEQUENCE [LARGE SCALE GENOMIC DNA]</scope>
    <source>
        <strain evidence="9">Lindl</strain>
    </source>
</reference>
<dbReference type="GO" id="GO:0003700">
    <property type="term" value="F:DNA-binding transcription factor activity"/>
    <property type="evidence" value="ECO:0007669"/>
    <property type="project" value="InterPro"/>
</dbReference>
<dbReference type="InterPro" id="IPR025610">
    <property type="entry name" value="MYC/MYB_N"/>
</dbReference>
<feature type="region of interest" description="Disordered" evidence="7">
    <location>
        <begin position="328"/>
        <end position="364"/>
    </location>
</feature>
<evidence type="ECO:0000256" key="6">
    <source>
        <dbReference type="RuleBase" id="RU369104"/>
    </source>
</evidence>
<comment type="subcellular location">
    <subcellularLocation>
        <location evidence="1 6">Nucleus</location>
    </subcellularLocation>
</comment>
<dbReference type="InterPro" id="IPR036638">
    <property type="entry name" value="HLH_DNA-bd_sf"/>
</dbReference>
<dbReference type="Pfam" id="PF14215">
    <property type="entry name" value="bHLH-MYC_N"/>
    <property type="match status" value="1"/>
</dbReference>
<proteinExistence type="inferred from homology"/>
<comment type="caution">
    <text evidence="9">The sequence shown here is derived from an EMBL/GenBank/DDBJ whole genome shotgun (WGS) entry which is preliminary data.</text>
</comment>
<dbReference type="CDD" id="cd11449">
    <property type="entry name" value="bHLH_AtAIB_like"/>
    <property type="match status" value="1"/>
</dbReference>
<keyword evidence="5 6" id="KW-0539">Nucleus</keyword>
<dbReference type="GO" id="GO:0046983">
    <property type="term" value="F:protein dimerization activity"/>
    <property type="evidence" value="ECO:0007669"/>
    <property type="project" value="InterPro"/>
</dbReference>
<name>A0AAV7HAH3_DENCH</name>
<dbReference type="InterPro" id="IPR011598">
    <property type="entry name" value="bHLH_dom"/>
</dbReference>
<keyword evidence="10" id="KW-1185">Reference proteome</keyword>
<keyword evidence="3 6" id="KW-0805">Transcription regulation</keyword>
<evidence type="ECO:0000256" key="4">
    <source>
        <dbReference type="ARBA" id="ARBA00023163"/>
    </source>
</evidence>
<evidence type="ECO:0000259" key="8">
    <source>
        <dbReference type="PROSITE" id="PS50888"/>
    </source>
</evidence>
<dbReference type="PANTHER" id="PTHR11514">
    <property type="entry name" value="MYC"/>
    <property type="match status" value="1"/>
</dbReference>
<sequence length="791" mass="86854">MGTCGLDGVGVVNGVAWSDEEQSMAVAVLGTNAFEYLTTCHVSPDSLFSASGATVADLQTKLVNLVEASGGDGWSFAIFWQISRFKSGDLVLGWGDGHLREPELESLCSVDDVQQKKRKRVLQKLHLLHGGSDDENYALRLDCVTDAEMFFLASMYFAFPNGEGAPGRALLHRKHIWNAPSTASEDYCVRAFLARAAGFHTIVLVPFENGVLELGSVNLIPESFEALMMIRSVFFKGAEWPKILGKDLNIRQAERPLELIANNRKVINSNKNRGIVPQQLNSTNGLMVMRAEIERNGLGIIHQQQQLPPASRRIDFACLENSDAEASCKEDKPSIIDERRPRKRGRKPANGREEPLNHVEAERQRREKLNQRFYALRAVVPNISKMDKASLLGDAIAYITDLQNKLKEIESERKVTPGVEVQTGQEEVIVQVNCPLDSHPTYGVIQAFKELHFTAVESKLLTTDETVLHTFVVKLPSGTEQAAKEKLLTVIPCQMNLPGHIVREALEVLVVPLLLGNHVGVKMSVLGTQIGKQEFTLAWKPFGGARDGVDHQRWISIGFDRCRLGAGLGRGGKLVGGQVSPGGGIEVEGALGQGAPIASVGVVDLFSYCERLRGRKGLLKENFFFFEEIQGLREEGEGERERGRSSVRGSHGGSKLATCFAPLVALGSLGKVLKGRVTSRSTSSRLRGRKGLLKENFFFFEEIQGLREEGEGEHERGRSSVRGSHGGSKLATCFAPLVALGSLGKVLKGRVASRSTSSRYSAISRREKKEKVRCRHQEGDIAFGIPPHRGR</sequence>
<evidence type="ECO:0000256" key="3">
    <source>
        <dbReference type="ARBA" id="ARBA00023015"/>
    </source>
</evidence>
<keyword evidence="4 6" id="KW-0804">Transcription</keyword>
<evidence type="ECO:0000256" key="5">
    <source>
        <dbReference type="ARBA" id="ARBA00023242"/>
    </source>
</evidence>
<protein>
    <recommendedName>
        <fullName evidence="6">Transcription factor</fullName>
        <shortName evidence="6">bHLH transcription factor</shortName>
    </recommendedName>
    <alternativeName>
        <fullName evidence="6">Basic helix-loop-helix protein</fullName>
    </alternativeName>
</protein>
<dbReference type="EMBL" id="JAGFBR010000007">
    <property type="protein sequence ID" value="KAH0464508.1"/>
    <property type="molecule type" value="Genomic_DNA"/>
</dbReference>
<feature type="domain" description="BHLH" evidence="8">
    <location>
        <begin position="353"/>
        <end position="402"/>
    </location>
</feature>
<organism evidence="9 10">
    <name type="scientific">Dendrobium chrysotoxum</name>
    <name type="common">Orchid</name>
    <dbReference type="NCBI Taxonomy" id="161865"/>
    <lineage>
        <taxon>Eukaryota</taxon>
        <taxon>Viridiplantae</taxon>
        <taxon>Streptophyta</taxon>
        <taxon>Embryophyta</taxon>
        <taxon>Tracheophyta</taxon>
        <taxon>Spermatophyta</taxon>
        <taxon>Magnoliopsida</taxon>
        <taxon>Liliopsida</taxon>
        <taxon>Asparagales</taxon>
        <taxon>Orchidaceae</taxon>
        <taxon>Epidendroideae</taxon>
        <taxon>Malaxideae</taxon>
        <taxon>Dendrobiinae</taxon>
        <taxon>Dendrobium</taxon>
    </lineage>
</organism>
<evidence type="ECO:0000313" key="9">
    <source>
        <dbReference type="EMBL" id="KAH0464508.1"/>
    </source>
</evidence>
<feature type="compositionally biased region" description="Basic and acidic residues" evidence="7">
    <location>
        <begin position="350"/>
        <end position="364"/>
    </location>
</feature>
<dbReference type="FunFam" id="4.10.280.10:FF:000078">
    <property type="entry name" value="Transcription factor bHLH13"/>
    <property type="match status" value="1"/>
</dbReference>
<dbReference type="AlphaFoldDB" id="A0AAV7HAH3"/>
<dbReference type="SMART" id="SM00353">
    <property type="entry name" value="HLH"/>
    <property type="match status" value="1"/>
</dbReference>
<dbReference type="InterPro" id="IPR045084">
    <property type="entry name" value="AIB/MYC-like"/>
</dbReference>
<feature type="compositionally biased region" description="Basic and acidic residues" evidence="7">
    <location>
        <begin position="328"/>
        <end position="340"/>
    </location>
</feature>
<comment type="similarity">
    <text evidence="2">Belongs to the bHLH protein family.</text>
</comment>